<dbReference type="EC" id="1.5.1.2" evidence="6 7"/>
<proteinExistence type="inferred from homology"/>
<dbReference type="UniPathway" id="UPA00098">
    <property type="reaction ID" value="UER00361"/>
</dbReference>
<organism evidence="11 12">
    <name type="scientific">Thermoflavimicrobium dichotomicum</name>
    <dbReference type="NCBI Taxonomy" id="46223"/>
    <lineage>
        <taxon>Bacteria</taxon>
        <taxon>Bacillati</taxon>
        <taxon>Bacillota</taxon>
        <taxon>Bacilli</taxon>
        <taxon>Bacillales</taxon>
        <taxon>Thermoactinomycetaceae</taxon>
        <taxon>Thermoflavimicrobium</taxon>
    </lineage>
</organism>
<dbReference type="InterPro" id="IPR036291">
    <property type="entry name" value="NAD(P)-bd_dom_sf"/>
</dbReference>
<evidence type="ECO:0000256" key="2">
    <source>
        <dbReference type="ARBA" id="ARBA00022650"/>
    </source>
</evidence>
<dbReference type="PANTHER" id="PTHR11645">
    <property type="entry name" value="PYRROLINE-5-CARBOXYLATE REDUCTASE"/>
    <property type="match status" value="1"/>
</dbReference>
<accession>A0A1I3JF57</accession>
<evidence type="ECO:0000256" key="3">
    <source>
        <dbReference type="ARBA" id="ARBA00022857"/>
    </source>
</evidence>
<evidence type="ECO:0000256" key="5">
    <source>
        <dbReference type="ARBA" id="ARBA00058118"/>
    </source>
</evidence>
<dbReference type="Gene3D" id="1.10.3730.10">
    <property type="entry name" value="ProC C-terminal domain-like"/>
    <property type="match status" value="1"/>
</dbReference>
<gene>
    <name evidence="6" type="primary">proC</name>
    <name evidence="11" type="ORF">SAMN05421852_10141</name>
</gene>
<evidence type="ECO:0000256" key="6">
    <source>
        <dbReference type="HAMAP-Rule" id="MF_01925"/>
    </source>
</evidence>
<protein>
    <recommendedName>
        <fullName evidence="6 7">Pyrroline-5-carboxylate reductase</fullName>
        <shortName evidence="6">P5C reductase</shortName>
        <shortName evidence="6">P5CR</shortName>
        <ecNumber evidence="6 7">1.5.1.2</ecNumber>
    </recommendedName>
    <alternativeName>
        <fullName evidence="6">PCA reductase</fullName>
    </alternativeName>
</protein>
<dbReference type="InterPro" id="IPR029036">
    <property type="entry name" value="P5CR_dimer"/>
</dbReference>
<dbReference type="GO" id="GO:0005737">
    <property type="term" value="C:cytoplasm"/>
    <property type="evidence" value="ECO:0007669"/>
    <property type="project" value="UniProtKB-SubCell"/>
</dbReference>
<reference evidence="11 12" key="1">
    <citation type="submission" date="2016-10" db="EMBL/GenBank/DDBJ databases">
        <authorList>
            <person name="de Groot N.N."/>
        </authorList>
    </citation>
    <scope>NUCLEOTIDE SEQUENCE [LARGE SCALE GENOMIC DNA]</scope>
    <source>
        <strain evidence="11 12">DSM 44778</strain>
    </source>
</reference>
<feature type="domain" description="Pyrroline-5-carboxylate reductase dimerisation" evidence="10">
    <location>
        <begin position="164"/>
        <end position="268"/>
    </location>
</feature>
<comment type="function">
    <text evidence="5 6">Catalyzes the reduction of 1-pyrroline-5-carboxylate (PCA) to L-proline.</text>
</comment>
<sequence>MKEKKFTFIGAGSMTEAILAGLLEKNKILRQNITILNKSNKIRLQKLLQTYGLTKPQQIGEAIRHSDVVVIAVKPKDVEDALLKWREYIHEKQLVISVAAGISTSYIESLLQANIAVIRAMPNTSCTVGLSATAICSGKWSTEQDMQLAKEIFSAIGMVVSVKEEMMDAVTGLSGSGPAYFYYMVEALEQAGIRAGLQPDTARQLTLQTILGAAHMLAETGKKPTELRQEVTSPGGTTMAGLEVLSKYQLDQAVIEAVLRAKERSQELGQYF</sequence>
<keyword evidence="6" id="KW-0963">Cytoplasm</keyword>
<keyword evidence="4 6" id="KW-0560">Oxidoreductase</keyword>
<evidence type="ECO:0000256" key="1">
    <source>
        <dbReference type="ARBA" id="ARBA00005525"/>
    </source>
</evidence>
<dbReference type="InterPro" id="IPR000304">
    <property type="entry name" value="Pyrroline-COOH_reductase"/>
</dbReference>
<dbReference type="Proteomes" id="UP000199545">
    <property type="component" value="Unassembled WGS sequence"/>
</dbReference>
<dbReference type="SUPFAM" id="SSF48179">
    <property type="entry name" value="6-phosphogluconate dehydrogenase C-terminal domain-like"/>
    <property type="match status" value="1"/>
</dbReference>
<evidence type="ECO:0000313" key="11">
    <source>
        <dbReference type="EMBL" id="SFI58608.1"/>
    </source>
</evidence>
<evidence type="ECO:0000259" key="9">
    <source>
        <dbReference type="Pfam" id="PF03807"/>
    </source>
</evidence>
<dbReference type="GO" id="GO:0004735">
    <property type="term" value="F:pyrroline-5-carboxylate reductase activity"/>
    <property type="evidence" value="ECO:0007669"/>
    <property type="project" value="UniProtKB-UniRule"/>
</dbReference>
<dbReference type="GO" id="GO:0055129">
    <property type="term" value="P:L-proline biosynthetic process"/>
    <property type="evidence" value="ECO:0007669"/>
    <property type="project" value="UniProtKB-UniRule"/>
</dbReference>
<comment type="similarity">
    <text evidence="1 6">Belongs to the pyrroline-5-carboxylate reductase family.</text>
</comment>
<evidence type="ECO:0000256" key="8">
    <source>
        <dbReference type="PIRSR" id="PIRSR000193-1"/>
    </source>
</evidence>
<dbReference type="NCBIfam" id="TIGR00112">
    <property type="entry name" value="proC"/>
    <property type="match status" value="1"/>
</dbReference>
<comment type="catalytic activity">
    <reaction evidence="6">
        <text>L-proline + NAD(+) = (S)-1-pyrroline-5-carboxylate + NADH + 2 H(+)</text>
        <dbReference type="Rhea" id="RHEA:14105"/>
        <dbReference type="ChEBI" id="CHEBI:15378"/>
        <dbReference type="ChEBI" id="CHEBI:17388"/>
        <dbReference type="ChEBI" id="CHEBI:57540"/>
        <dbReference type="ChEBI" id="CHEBI:57945"/>
        <dbReference type="ChEBI" id="CHEBI:60039"/>
        <dbReference type="EC" id="1.5.1.2"/>
    </reaction>
</comment>
<dbReference type="HAMAP" id="MF_01925">
    <property type="entry name" value="P5C_reductase"/>
    <property type="match status" value="1"/>
</dbReference>
<evidence type="ECO:0000313" key="12">
    <source>
        <dbReference type="Proteomes" id="UP000199545"/>
    </source>
</evidence>
<comment type="pathway">
    <text evidence="6">Amino-acid biosynthesis; L-proline biosynthesis; L-proline from L-glutamate 5-semialdehyde: step 1/1.</text>
</comment>
<dbReference type="InterPro" id="IPR028939">
    <property type="entry name" value="P5C_Rdtase_cat_N"/>
</dbReference>
<comment type="catalytic activity">
    <reaction evidence="6">
        <text>L-proline + NADP(+) = (S)-1-pyrroline-5-carboxylate + NADPH + 2 H(+)</text>
        <dbReference type="Rhea" id="RHEA:14109"/>
        <dbReference type="ChEBI" id="CHEBI:15378"/>
        <dbReference type="ChEBI" id="CHEBI:17388"/>
        <dbReference type="ChEBI" id="CHEBI:57783"/>
        <dbReference type="ChEBI" id="CHEBI:58349"/>
        <dbReference type="ChEBI" id="CHEBI:60039"/>
        <dbReference type="EC" id="1.5.1.2"/>
    </reaction>
</comment>
<dbReference type="SUPFAM" id="SSF51735">
    <property type="entry name" value="NAD(P)-binding Rossmann-fold domains"/>
    <property type="match status" value="1"/>
</dbReference>
<dbReference type="PANTHER" id="PTHR11645:SF49">
    <property type="entry name" value="PYRROLINE-5-CARBOXYLATE REDUCTASE 1"/>
    <property type="match status" value="1"/>
</dbReference>
<dbReference type="STRING" id="46223.SAMN05421852_10141"/>
<dbReference type="InterPro" id="IPR008927">
    <property type="entry name" value="6-PGluconate_DH-like_C_sf"/>
</dbReference>
<evidence type="ECO:0000256" key="7">
    <source>
        <dbReference type="NCBIfam" id="TIGR00112"/>
    </source>
</evidence>
<evidence type="ECO:0000259" key="10">
    <source>
        <dbReference type="Pfam" id="PF14748"/>
    </source>
</evidence>
<dbReference type="FunFam" id="1.10.3730.10:FF:000001">
    <property type="entry name" value="Pyrroline-5-carboxylate reductase"/>
    <property type="match status" value="1"/>
</dbReference>
<keyword evidence="2 6" id="KW-0641">Proline biosynthesis</keyword>
<keyword evidence="12" id="KW-1185">Reference proteome</keyword>
<dbReference type="Pfam" id="PF14748">
    <property type="entry name" value="P5CR_dimer"/>
    <property type="match status" value="1"/>
</dbReference>
<name>A0A1I3JF57_9BACL</name>
<keyword evidence="3 6" id="KW-0521">NADP</keyword>
<keyword evidence="6" id="KW-0028">Amino-acid biosynthesis</keyword>
<dbReference type="EMBL" id="FORR01000001">
    <property type="protein sequence ID" value="SFI58608.1"/>
    <property type="molecule type" value="Genomic_DNA"/>
</dbReference>
<dbReference type="Gene3D" id="3.40.50.720">
    <property type="entry name" value="NAD(P)-binding Rossmann-like Domain"/>
    <property type="match status" value="1"/>
</dbReference>
<dbReference type="PIRSF" id="PIRSF000193">
    <property type="entry name" value="Pyrrol-5-carb_rd"/>
    <property type="match status" value="1"/>
</dbReference>
<dbReference type="AlphaFoldDB" id="A0A1I3JF57"/>
<comment type="subcellular location">
    <subcellularLocation>
        <location evidence="6">Cytoplasm</location>
    </subcellularLocation>
</comment>
<feature type="binding site" evidence="8">
    <location>
        <begin position="72"/>
        <end position="75"/>
    </location>
    <ligand>
        <name>NADP(+)</name>
        <dbReference type="ChEBI" id="CHEBI:58349"/>
    </ligand>
</feature>
<dbReference type="Pfam" id="PF03807">
    <property type="entry name" value="F420_oxidored"/>
    <property type="match status" value="1"/>
</dbReference>
<feature type="binding site" evidence="8">
    <location>
        <begin position="9"/>
        <end position="14"/>
    </location>
    <ligand>
        <name>NADP(+)</name>
        <dbReference type="ChEBI" id="CHEBI:58349"/>
    </ligand>
</feature>
<feature type="domain" description="Pyrroline-5-carboxylate reductase catalytic N-terminal" evidence="9">
    <location>
        <begin position="5"/>
        <end position="101"/>
    </location>
</feature>
<evidence type="ECO:0000256" key="4">
    <source>
        <dbReference type="ARBA" id="ARBA00023002"/>
    </source>
</evidence>